<keyword evidence="5" id="KW-1185">Reference proteome</keyword>
<dbReference type="Gene3D" id="3.10.129.10">
    <property type="entry name" value="Hotdog Thioesterase"/>
    <property type="match status" value="1"/>
</dbReference>
<evidence type="ECO:0000256" key="1">
    <source>
        <dbReference type="ARBA" id="ARBA00008324"/>
    </source>
</evidence>
<dbReference type="CDD" id="cd03443">
    <property type="entry name" value="PaaI_thioesterase"/>
    <property type="match status" value="1"/>
</dbReference>
<comment type="caution">
    <text evidence="4">The sequence shown here is derived from an EMBL/GenBank/DDBJ whole genome shotgun (WGS) entry which is preliminary data.</text>
</comment>
<dbReference type="InterPro" id="IPR003736">
    <property type="entry name" value="PAAI_dom"/>
</dbReference>
<accession>A0A327JWD2</accession>
<dbReference type="GO" id="GO:0047617">
    <property type="term" value="F:fatty acyl-CoA hydrolase activity"/>
    <property type="evidence" value="ECO:0007669"/>
    <property type="project" value="InterPro"/>
</dbReference>
<sequence>MALEPIMSADEVIALLDREFPQIHEGGQSYFIEGIAPGAASLRLHAAARHLRPGGTVSGPAMMTLCDLAAYVVILAHIGPVALAVTTNLNINFLNKPEPGDIVADCRLLKLGKRLAVTECRMHSVASDTIVAHATATYSIPPRDK</sequence>
<dbReference type="SUPFAM" id="SSF54637">
    <property type="entry name" value="Thioesterase/thiol ester dehydrase-isomerase"/>
    <property type="match status" value="1"/>
</dbReference>
<dbReference type="InterPro" id="IPR039298">
    <property type="entry name" value="ACOT13"/>
</dbReference>
<dbReference type="InterPro" id="IPR006683">
    <property type="entry name" value="Thioestr_dom"/>
</dbReference>
<gene>
    <name evidence="4" type="ORF">CH339_10385</name>
</gene>
<evidence type="ECO:0000259" key="3">
    <source>
        <dbReference type="Pfam" id="PF03061"/>
    </source>
</evidence>
<dbReference type="OrthoDB" id="9805304at2"/>
<dbReference type="PANTHER" id="PTHR21660">
    <property type="entry name" value="THIOESTERASE SUPERFAMILY MEMBER-RELATED"/>
    <property type="match status" value="1"/>
</dbReference>
<name>A0A327JWD2_9HYPH</name>
<feature type="domain" description="Thioesterase" evidence="3">
    <location>
        <begin position="54"/>
        <end position="124"/>
    </location>
</feature>
<dbReference type="PANTHER" id="PTHR21660:SF1">
    <property type="entry name" value="ACYL-COENZYME A THIOESTERASE 13"/>
    <property type="match status" value="1"/>
</dbReference>
<dbReference type="EMBL" id="NPEV01000018">
    <property type="protein sequence ID" value="RAI27488.1"/>
    <property type="molecule type" value="Genomic_DNA"/>
</dbReference>
<dbReference type="Proteomes" id="UP000249299">
    <property type="component" value="Unassembled WGS sequence"/>
</dbReference>
<organism evidence="4 5">
    <name type="scientific">Rhodobium orientis</name>
    <dbReference type="NCBI Taxonomy" id="34017"/>
    <lineage>
        <taxon>Bacteria</taxon>
        <taxon>Pseudomonadati</taxon>
        <taxon>Pseudomonadota</taxon>
        <taxon>Alphaproteobacteria</taxon>
        <taxon>Hyphomicrobiales</taxon>
        <taxon>Rhodobiaceae</taxon>
        <taxon>Rhodobium</taxon>
    </lineage>
</organism>
<evidence type="ECO:0000313" key="5">
    <source>
        <dbReference type="Proteomes" id="UP000249299"/>
    </source>
</evidence>
<dbReference type="NCBIfam" id="TIGR00369">
    <property type="entry name" value="unchar_dom_1"/>
    <property type="match status" value="1"/>
</dbReference>
<dbReference type="InterPro" id="IPR029069">
    <property type="entry name" value="HotDog_dom_sf"/>
</dbReference>
<dbReference type="Pfam" id="PF03061">
    <property type="entry name" value="4HBT"/>
    <property type="match status" value="1"/>
</dbReference>
<comment type="similarity">
    <text evidence="1">Belongs to the thioesterase PaaI family.</text>
</comment>
<dbReference type="RefSeq" id="WP_111434292.1">
    <property type="nucleotide sequence ID" value="NZ_JACIGG010000020.1"/>
</dbReference>
<evidence type="ECO:0000256" key="2">
    <source>
        <dbReference type="ARBA" id="ARBA00022801"/>
    </source>
</evidence>
<dbReference type="AlphaFoldDB" id="A0A327JWD2"/>
<proteinExistence type="inferred from homology"/>
<keyword evidence="2" id="KW-0378">Hydrolase</keyword>
<protein>
    <submittedName>
        <fullName evidence="4">Thioesterase</fullName>
    </submittedName>
</protein>
<evidence type="ECO:0000313" key="4">
    <source>
        <dbReference type="EMBL" id="RAI27488.1"/>
    </source>
</evidence>
<reference evidence="4 5" key="1">
    <citation type="submission" date="2017-07" db="EMBL/GenBank/DDBJ databases">
        <title>Draft Genome Sequences of Select Purple Nonsulfur Bacteria.</title>
        <authorList>
            <person name="Lasarre B."/>
            <person name="Mckinlay J.B."/>
        </authorList>
    </citation>
    <scope>NUCLEOTIDE SEQUENCE [LARGE SCALE GENOMIC DNA]</scope>
    <source>
        <strain evidence="4 5">DSM 11290</strain>
    </source>
</reference>